<evidence type="ECO:0000256" key="1">
    <source>
        <dbReference type="SAM" id="Phobius"/>
    </source>
</evidence>
<name>A0ABS5QTN4_9LACO</name>
<feature type="transmembrane region" description="Helical" evidence="1">
    <location>
        <begin position="130"/>
        <end position="154"/>
    </location>
</feature>
<feature type="transmembrane region" description="Helical" evidence="1">
    <location>
        <begin position="20"/>
        <end position="39"/>
    </location>
</feature>
<accession>A0ABS5QTN4</accession>
<evidence type="ECO:0000313" key="2">
    <source>
        <dbReference type="EMBL" id="MBS9335684.1"/>
    </source>
</evidence>
<protein>
    <recommendedName>
        <fullName evidence="4">ABC transporter permease</fullName>
    </recommendedName>
</protein>
<keyword evidence="1" id="KW-1133">Transmembrane helix</keyword>
<reference evidence="2 3" key="1">
    <citation type="submission" date="2020-02" db="EMBL/GenBank/DDBJ databases">
        <title>Fructobacillus sp. isolated from paper mulberry of Taiwan.</title>
        <authorList>
            <person name="Lin S.-T."/>
        </authorList>
    </citation>
    <scope>NUCLEOTIDE SEQUENCE [LARGE SCALE GENOMIC DNA]</scope>
    <source>
        <strain evidence="2 3">M1-21</strain>
    </source>
</reference>
<organism evidence="2 3">
    <name type="scientific">Fructobacillus papyrifericola</name>
    <dbReference type="NCBI Taxonomy" id="2713172"/>
    <lineage>
        <taxon>Bacteria</taxon>
        <taxon>Bacillati</taxon>
        <taxon>Bacillota</taxon>
        <taxon>Bacilli</taxon>
        <taxon>Lactobacillales</taxon>
        <taxon>Lactobacillaceae</taxon>
        <taxon>Fructobacillus</taxon>
    </lineage>
</organism>
<dbReference type="RefSeq" id="WP_213792262.1">
    <property type="nucleotide sequence ID" value="NZ_JAAMFJ010000001.1"/>
</dbReference>
<feature type="transmembrane region" description="Helical" evidence="1">
    <location>
        <begin position="166"/>
        <end position="187"/>
    </location>
</feature>
<feature type="transmembrane region" description="Helical" evidence="1">
    <location>
        <begin position="51"/>
        <end position="72"/>
    </location>
</feature>
<keyword evidence="3" id="KW-1185">Reference proteome</keyword>
<feature type="transmembrane region" description="Helical" evidence="1">
    <location>
        <begin position="93"/>
        <end position="118"/>
    </location>
</feature>
<sequence>MTFFKMYAFHLRRYGSQSYFFFLVLTSTVGLLLLRYLVQYATGSLLTGQDVMTAAFFGMWNSAVTAAGILHFQRSQGVLVYLVNASKNAWQALAALVSSSATFGLIALPIAILTTFVLNGGSWPAISSQSIALLFFFWLSALPITYVLASLFLLSQNAFVYESLFVTPLLILSGLFGQNLLQGSILGKVAPLIPVRWPIQLLKNGNGWSFSGFLFWFIVMIFWLGQPCPSNRFETDSGDRRTGGALNVG</sequence>
<dbReference type="EMBL" id="JAAMFJ010000001">
    <property type="protein sequence ID" value="MBS9335684.1"/>
    <property type="molecule type" value="Genomic_DNA"/>
</dbReference>
<keyword evidence="1" id="KW-0472">Membrane</keyword>
<evidence type="ECO:0000313" key="3">
    <source>
        <dbReference type="Proteomes" id="UP000735205"/>
    </source>
</evidence>
<feature type="transmembrane region" description="Helical" evidence="1">
    <location>
        <begin position="207"/>
        <end position="225"/>
    </location>
</feature>
<dbReference type="Proteomes" id="UP000735205">
    <property type="component" value="Unassembled WGS sequence"/>
</dbReference>
<proteinExistence type="predicted"/>
<evidence type="ECO:0008006" key="4">
    <source>
        <dbReference type="Google" id="ProtNLM"/>
    </source>
</evidence>
<gene>
    <name evidence="2" type="ORF">G6R28_00340</name>
</gene>
<keyword evidence="1" id="KW-0812">Transmembrane</keyword>
<comment type="caution">
    <text evidence="2">The sequence shown here is derived from an EMBL/GenBank/DDBJ whole genome shotgun (WGS) entry which is preliminary data.</text>
</comment>